<name>A0ACC0UVK4_9HYPO</name>
<dbReference type="Proteomes" id="UP001163324">
    <property type="component" value="Chromosome 6"/>
</dbReference>
<keyword evidence="2" id="KW-1185">Reference proteome</keyword>
<accession>A0ACC0UVK4</accession>
<protein>
    <submittedName>
        <fullName evidence="1">Uncharacterized protein</fullName>
    </submittedName>
</protein>
<reference evidence="1" key="1">
    <citation type="submission" date="2022-10" db="EMBL/GenBank/DDBJ databases">
        <title>Complete Genome of Trichothecium roseum strain YXFP-22015, a Plant Pathogen Isolated from Citrus.</title>
        <authorList>
            <person name="Wang Y."/>
            <person name="Zhu L."/>
        </authorList>
    </citation>
    <scope>NUCLEOTIDE SEQUENCE</scope>
    <source>
        <strain evidence="1">YXFP-22015</strain>
    </source>
</reference>
<comment type="caution">
    <text evidence="1">The sequence shown here is derived from an EMBL/GenBank/DDBJ whole genome shotgun (WGS) entry which is preliminary data.</text>
</comment>
<evidence type="ECO:0000313" key="2">
    <source>
        <dbReference type="Proteomes" id="UP001163324"/>
    </source>
</evidence>
<gene>
    <name evidence="1" type="ORF">N3K66_006512</name>
</gene>
<proteinExistence type="predicted"/>
<sequence>MTASQQDIRLGRDTQADDLIMRSGNGSVVSKRSVERLYFPNDKHFLRYFVKKPQSRSAPINRGYWLRLTVVDVIVRRFLSRQSDRKKIVVNLGCGSDTIPWQSHDRYSDLSSNALFVDVDFPDVLKKKKATILDTPQLRQLLGSDVQVSEPGEEAIILKSNKYCQIACDLRDLESLRRNLGKLVCFSECELLFLADDCFSYIEAKFSDAIIRWTSSIDKAEMCLLEPLAPNGPEHPFAGTMINHYKKQKTPLLCLEEYATVESQLKRFQGMGWGSVDIWDLWEAWSGDDFITSTDRCALDAIEPFDDWEEFIIYGQHHFVAYVKSTSPCTKKSQTTRPQTPQPVLDIDVTRHNVSRLPKRRFGTMIPWSSAEGYRYGIHAFGQGPDCLLDTCDTYRIGCQNSDPDLPKKAPQPRMGSSFTDLGSFGSLMIGGRRDLSDIQSTCWRLLRGVEGVQEWRHMPLLSLQIFRHSALRLAGTSLVLVMGGKTRHDTVYGGCCLLNPTGGLRMCKIVGTVPEGVFGAVLCNSSSEQNKGTGIFEGLLAGGMTRDGILSATKLWWRLDTNGSTPTITFDKAEIRGAPDSLLNVFGAQVTELGQHSIISGGVGSDSHHKGQTITCLHMANRIVDIVGTVSAAVGGQSLPFMIGASTMVDEGDILIAGGGATCFNMGGYWESSTYRIRFPNLGLKLKSSTAALPMLDYMGSPKWDMMPLQGNLDTLTAMAQDTQVQPVFSKHVAPEVYKDAASWDSPNVVTFKNDSYVDKWTPEYMVGKVGKDTQVVVHESLVGTERLDFNAKNFRYVTEGFGSVMEKIRAGGKLYLRSLSRDKPSQAPADIDKDFPELAKDFVLPDELSFIRDKIHSSVLRISGRVNMWLHYDVMANFYFQICGTKTMVLFPPTDGPRLSFAPGASSSSVNIFSGPYPPGTHPREFWLRPGDVLYIPACWFHASRPRSEYSVAVNVFFRDMSRGSYAEGRDVYGNRDLAAYEKGREEVAKIVRGFDRIPAEQREFYLRRLAAEMDDAARRYK</sequence>
<organism evidence="1 2">
    <name type="scientific">Trichothecium roseum</name>
    <dbReference type="NCBI Taxonomy" id="47278"/>
    <lineage>
        <taxon>Eukaryota</taxon>
        <taxon>Fungi</taxon>
        <taxon>Dikarya</taxon>
        <taxon>Ascomycota</taxon>
        <taxon>Pezizomycotina</taxon>
        <taxon>Sordariomycetes</taxon>
        <taxon>Hypocreomycetidae</taxon>
        <taxon>Hypocreales</taxon>
        <taxon>Hypocreales incertae sedis</taxon>
        <taxon>Trichothecium</taxon>
    </lineage>
</organism>
<evidence type="ECO:0000313" key="1">
    <source>
        <dbReference type="EMBL" id="KAI9898152.1"/>
    </source>
</evidence>
<dbReference type="EMBL" id="CM047945">
    <property type="protein sequence ID" value="KAI9898152.1"/>
    <property type="molecule type" value="Genomic_DNA"/>
</dbReference>